<dbReference type="EMBL" id="PYDT01000002">
    <property type="protein sequence ID" value="THU70008.1"/>
    <property type="molecule type" value="Genomic_DNA"/>
</dbReference>
<comment type="caution">
    <text evidence="2">The sequence shown here is derived from an EMBL/GenBank/DDBJ whole genome shotgun (WGS) entry which is preliminary data.</text>
</comment>
<protein>
    <submittedName>
        <fullName evidence="2">Uncharacterized protein</fullName>
    </submittedName>
</protein>
<evidence type="ECO:0000313" key="3">
    <source>
        <dbReference type="Proteomes" id="UP000317650"/>
    </source>
</evidence>
<keyword evidence="3" id="KW-1185">Reference proteome</keyword>
<proteinExistence type="predicted"/>
<evidence type="ECO:0000313" key="2">
    <source>
        <dbReference type="EMBL" id="THU70008.1"/>
    </source>
</evidence>
<feature type="region of interest" description="Disordered" evidence="1">
    <location>
        <begin position="45"/>
        <end position="87"/>
    </location>
</feature>
<dbReference type="Proteomes" id="UP000317650">
    <property type="component" value="Chromosome 8"/>
</dbReference>
<sequence>MTILRLAFTAYSAFPSCDHKPLSSYDTSAPLMTLASGGGRKTALGFSFQTKPMPLSSSSPSTRSARFMVSSQEHDDESSSEGSVPNFDLYFVCRKL</sequence>
<reference evidence="2 3" key="1">
    <citation type="journal article" date="2019" name="Nat. Plants">
        <title>Genome sequencing of Musa balbisiana reveals subgenome evolution and function divergence in polyploid bananas.</title>
        <authorList>
            <person name="Yao X."/>
        </authorList>
    </citation>
    <scope>NUCLEOTIDE SEQUENCE [LARGE SCALE GENOMIC DNA]</scope>
    <source>
        <strain evidence="3">cv. DH-PKW</strain>
        <tissue evidence="2">Leaves</tissue>
    </source>
</reference>
<name>A0A4S8K5C2_MUSBA</name>
<gene>
    <name evidence="2" type="ORF">C4D60_Mb08t20450</name>
</gene>
<dbReference type="AlphaFoldDB" id="A0A4S8K5C2"/>
<organism evidence="2 3">
    <name type="scientific">Musa balbisiana</name>
    <name type="common">Banana</name>
    <dbReference type="NCBI Taxonomy" id="52838"/>
    <lineage>
        <taxon>Eukaryota</taxon>
        <taxon>Viridiplantae</taxon>
        <taxon>Streptophyta</taxon>
        <taxon>Embryophyta</taxon>
        <taxon>Tracheophyta</taxon>
        <taxon>Spermatophyta</taxon>
        <taxon>Magnoliopsida</taxon>
        <taxon>Liliopsida</taxon>
        <taxon>Zingiberales</taxon>
        <taxon>Musaceae</taxon>
        <taxon>Musa</taxon>
    </lineage>
</organism>
<accession>A0A4S8K5C2</accession>
<evidence type="ECO:0000256" key="1">
    <source>
        <dbReference type="SAM" id="MobiDB-lite"/>
    </source>
</evidence>